<dbReference type="Proteomes" id="UP000663829">
    <property type="component" value="Unassembled WGS sequence"/>
</dbReference>
<feature type="non-terminal residue" evidence="1">
    <location>
        <position position="1"/>
    </location>
</feature>
<keyword evidence="3" id="KW-1185">Reference proteome</keyword>
<dbReference type="SUPFAM" id="SSF46689">
    <property type="entry name" value="Homeodomain-like"/>
    <property type="match status" value="1"/>
</dbReference>
<dbReference type="Proteomes" id="UP000681722">
    <property type="component" value="Unassembled WGS sequence"/>
</dbReference>
<dbReference type="EMBL" id="CAJOBC010114037">
    <property type="protein sequence ID" value="CAF4543066.1"/>
    <property type="molecule type" value="Genomic_DNA"/>
</dbReference>
<proteinExistence type="predicted"/>
<comment type="caution">
    <text evidence="1">The sequence shown here is derived from an EMBL/GenBank/DDBJ whole genome shotgun (WGS) entry which is preliminary data.</text>
</comment>
<dbReference type="Gene3D" id="1.10.10.60">
    <property type="entry name" value="Homeodomain-like"/>
    <property type="match status" value="1"/>
</dbReference>
<name>A0A816DFC4_9BILA</name>
<protein>
    <recommendedName>
        <fullName evidence="4">HTH psq-type domain-containing protein</fullName>
    </recommendedName>
</protein>
<accession>A0A816DFC4</accession>
<dbReference type="EMBL" id="CAJNOQ010045637">
    <property type="protein sequence ID" value="CAF1636556.1"/>
    <property type="molecule type" value="Genomic_DNA"/>
</dbReference>
<organism evidence="1 3">
    <name type="scientific">Didymodactylos carnosus</name>
    <dbReference type="NCBI Taxonomy" id="1234261"/>
    <lineage>
        <taxon>Eukaryota</taxon>
        <taxon>Metazoa</taxon>
        <taxon>Spiralia</taxon>
        <taxon>Gnathifera</taxon>
        <taxon>Rotifera</taxon>
        <taxon>Eurotatoria</taxon>
        <taxon>Bdelloidea</taxon>
        <taxon>Philodinida</taxon>
        <taxon>Philodinidae</taxon>
        <taxon>Didymodactylos</taxon>
    </lineage>
</organism>
<evidence type="ECO:0000313" key="2">
    <source>
        <dbReference type="EMBL" id="CAF4543066.1"/>
    </source>
</evidence>
<evidence type="ECO:0000313" key="1">
    <source>
        <dbReference type="EMBL" id="CAF1636556.1"/>
    </source>
</evidence>
<dbReference type="AlphaFoldDB" id="A0A816DFC4"/>
<evidence type="ECO:0008006" key="4">
    <source>
        <dbReference type="Google" id="ProtNLM"/>
    </source>
</evidence>
<sequence length="245" mass="27161">MSRKRNQQYSLNDLLQAVQDIKADKSQRQASMDYKIPIGTIKSRMSRNSTGAIGRPTVLSQLQEQQFVMLISIFPFDPMAVSPDKIKEKNIQPTISTTSDVTQSTVDNNDISPVIDVDDHNQETAAQLQSVHMNFDFMDHFDMPDADDQQLTTPLDLTTKPSGTMSSTNYSEIINAPNSPSAINSLATDPLFAISNVVAAHLSSKSSTPVVQRRKKMLEKPYGISVTSDETIDILEKKELAKANR</sequence>
<gene>
    <name evidence="1" type="ORF">GPM918_LOCUS44687</name>
    <name evidence="2" type="ORF">SRO942_LOCUS46673</name>
</gene>
<reference evidence="1" key="1">
    <citation type="submission" date="2021-02" db="EMBL/GenBank/DDBJ databases">
        <authorList>
            <person name="Nowell W R."/>
        </authorList>
    </citation>
    <scope>NUCLEOTIDE SEQUENCE</scope>
</reference>
<evidence type="ECO:0000313" key="3">
    <source>
        <dbReference type="Proteomes" id="UP000663829"/>
    </source>
</evidence>
<dbReference type="InterPro" id="IPR009057">
    <property type="entry name" value="Homeodomain-like_sf"/>
</dbReference>